<keyword evidence="5" id="KW-0819">tRNA processing</keyword>
<dbReference type="PANTHER" id="PTHR33540:SF2">
    <property type="entry name" value="TRNA THREONYLCARBAMOYLADENOSINE BIOSYNTHESIS PROTEIN TSAE"/>
    <property type="match status" value="1"/>
</dbReference>
<dbReference type="NCBIfam" id="TIGR00150">
    <property type="entry name" value="T6A_YjeE"/>
    <property type="match status" value="1"/>
</dbReference>
<dbReference type="GO" id="GO:0002949">
    <property type="term" value="P:tRNA threonylcarbamoyladenosine modification"/>
    <property type="evidence" value="ECO:0007669"/>
    <property type="project" value="InterPro"/>
</dbReference>
<keyword evidence="6" id="KW-0479">Metal-binding</keyword>
<dbReference type="GO" id="GO:0046872">
    <property type="term" value="F:metal ion binding"/>
    <property type="evidence" value="ECO:0007669"/>
    <property type="project" value="UniProtKB-KW"/>
</dbReference>
<evidence type="ECO:0000256" key="2">
    <source>
        <dbReference type="ARBA" id="ARBA00007599"/>
    </source>
</evidence>
<evidence type="ECO:0000256" key="10">
    <source>
        <dbReference type="ARBA" id="ARBA00032441"/>
    </source>
</evidence>
<evidence type="ECO:0000256" key="6">
    <source>
        <dbReference type="ARBA" id="ARBA00022723"/>
    </source>
</evidence>
<name>E7C1K9_9GAMM</name>
<evidence type="ECO:0000256" key="9">
    <source>
        <dbReference type="ARBA" id="ARBA00022842"/>
    </source>
</evidence>
<dbReference type="GO" id="GO:0005524">
    <property type="term" value="F:ATP binding"/>
    <property type="evidence" value="ECO:0007669"/>
    <property type="project" value="UniProtKB-KW"/>
</dbReference>
<accession>E7C1K9</accession>
<evidence type="ECO:0000256" key="5">
    <source>
        <dbReference type="ARBA" id="ARBA00022694"/>
    </source>
</evidence>
<protein>
    <recommendedName>
        <fullName evidence="3">tRNA threonylcarbamoyladenosine biosynthesis protein TsaE</fullName>
    </recommendedName>
    <alternativeName>
        <fullName evidence="10">t(6)A37 threonylcarbamoyladenosine biosynthesis protein TsaE</fullName>
    </alternativeName>
</protein>
<comment type="similarity">
    <text evidence="2">Belongs to the TsaE family.</text>
</comment>
<evidence type="ECO:0000313" key="11">
    <source>
        <dbReference type="EMBL" id="ADI21333.1"/>
    </source>
</evidence>
<keyword evidence="11" id="KW-0808">Transferase</keyword>
<evidence type="ECO:0000256" key="7">
    <source>
        <dbReference type="ARBA" id="ARBA00022741"/>
    </source>
</evidence>
<dbReference type="EMBL" id="GU567951">
    <property type="protein sequence ID" value="ADI21333.1"/>
    <property type="molecule type" value="Genomic_DNA"/>
</dbReference>
<keyword evidence="8" id="KW-0067">ATP-binding</keyword>
<comment type="subcellular location">
    <subcellularLocation>
        <location evidence="1">Cytoplasm</location>
    </subcellularLocation>
</comment>
<keyword evidence="4" id="KW-0963">Cytoplasm</keyword>
<dbReference type="Pfam" id="PF02367">
    <property type="entry name" value="TsaE"/>
    <property type="match status" value="1"/>
</dbReference>
<dbReference type="InterPro" id="IPR027417">
    <property type="entry name" value="P-loop_NTPase"/>
</dbReference>
<keyword evidence="11" id="KW-0418">Kinase</keyword>
<evidence type="ECO:0000256" key="1">
    <source>
        <dbReference type="ARBA" id="ARBA00004496"/>
    </source>
</evidence>
<dbReference type="GO" id="GO:0005737">
    <property type="term" value="C:cytoplasm"/>
    <property type="evidence" value="ECO:0007669"/>
    <property type="project" value="UniProtKB-SubCell"/>
</dbReference>
<proteinExistence type="inferred from homology"/>
<dbReference type="PANTHER" id="PTHR33540">
    <property type="entry name" value="TRNA THREONYLCARBAMOYLADENOSINE BIOSYNTHESIS PROTEIN TSAE"/>
    <property type="match status" value="1"/>
</dbReference>
<reference evidence="11" key="1">
    <citation type="submission" date="2010-01" db="EMBL/GenBank/DDBJ databases">
        <title>Genome fragments of uncultured bacteria from the North Pacific subtropical Gyre.</title>
        <authorList>
            <person name="Pham V.D."/>
            <person name="Delong E.F."/>
        </authorList>
    </citation>
    <scope>NUCLEOTIDE SEQUENCE</scope>
</reference>
<dbReference type="SUPFAM" id="SSF52540">
    <property type="entry name" value="P-loop containing nucleoside triphosphate hydrolases"/>
    <property type="match status" value="1"/>
</dbReference>
<evidence type="ECO:0000256" key="4">
    <source>
        <dbReference type="ARBA" id="ARBA00022490"/>
    </source>
</evidence>
<dbReference type="AlphaFoldDB" id="E7C1K9"/>
<dbReference type="Gene3D" id="3.40.50.300">
    <property type="entry name" value="P-loop containing nucleotide triphosphate hydrolases"/>
    <property type="match status" value="1"/>
</dbReference>
<sequence length="145" mass="16837">MEELIGEKETEDKAKNFASLIKGFKNSLLINLIGNLGAGKTTFVRGLIQELGFDEFVKSPTFTIVESYESDNLKVFHFDLYRIEDDKELQAIGVEDYLTEENAITLVEWPEKSKRYFNNPDYIIELNHCDNDEKRLINIIKDPRQ</sequence>
<keyword evidence="7" id="KW-0547">Nucleotide-binding</keyword>
<organism evidence="11">
    <name type="scientific">uncultured gamma proteobacterium HF0010_10D20</name>
    <dbReference type="NCBI Taxonomy" id="723561"/>
    <lineage>
        <taxon>Bacteria</taxon>
        <taxon>Pseudomonadati</taxon>
        <taxon>Pseudomonadota</taxon>
        <taxon>Gammaproteobacteria</taxon>
        <taxon>environmental samples</taxon>
    </lineage>
</organism>
<dbReference type="GO" id="GO:0016301">
    <property type="term" value="F:kinase activity"/>
    <property type="evidence" value="ECO:0007669"/>
    <property type="project" value="UniProtKB-KW"/>
</dbReference>
<keyword evidence="9" id="KW-0460">Magnesium</keyword>
<dbReference type="InterPro" id="IPR003442">
    <property type="entry name" value="T6A_TsaE"/>
</dbReference>
<evidence type="ECO:0000256" key="3">
    <source>
        <dbReference type="ARBA" id="ARBA00019010"/>
    </source>
</evidence>
<evidence type="ECO:0000256" key="8">
    <source>
        <dbReference type="ARBA" id="ARBA00022840"/>
    </source>
</evidence>